<dbReference type="RefSeq" id="WP_285956508.1">
    <property type="nucleotide sequence ID" value="NZ_CP127225.1"/>
</dbReference>
<organism evidence="1 2">
    <name type="scientific">Xanthomonas oryzae pv. leersiae</name>
    <dbReference type="NCBI Taxonomy" id="3112258"/>
    <lineage>
        <taxon>Bacteria</taxon>
        <taxon>Pseudomonadati</taxon>
        <taxon>Pseudomonadota</taxon>
        <taxon>Gammaproteobacteria</taxon>
        <taxon>Lysobacterales</taxon>
        <taxon>Lysobacteraceae</taxon>
        <taxon>Xanthomonas</taxon>
    </lineage>
</organism>
<reference evidence="1 2" key="1">
    <citation type="submission" date="2023-05" db="EMBL/GenBank/DDBJ databases">
        <title>Complete Genome Resource of Xanthomonas oryzae pv. leersiae Strain YNJC Isolated From Plateau Japonica Rice in Southwest China.</title>
        <authorList>
            <person name="Aa X."/>
            <person name="Mei L."/>
            <person name="Liu P."/>
            <person name="Yang Y."/>
            <person name="Tang C."/>
            <person name="Zhang F."/>
            <person name="Dong C."/>
            <person name="Wang B."/>
            <person name="Chen X."/>
            <person name="Dai L."/>
        </authorList>
    </citation>
    <scope>NUCLEOTIDE SEQUENCE [LARGE SCALE GENOMIC DNA]</scope>
    <source>
        <strain evidence="1 2">YNJC</strain>
    </source>
</reference>
<protein>
    <submittedName>
        <fullName evidence="1">Uncharacterized protein</fullName>
    </submittedName>
</protein>
<evidence type="ECO:0000313" key="1">
    <source>
        <dbReference type="EMBL" id="WIX05327.1"/>
    </source>
</evidence>
<gene>
    <name evidence="1" type="ORF">QN060_13790</name>
</gene>
<proteinExistence type="predicted"/>
<accession>A0AAJ6KJW5</accession>
<evidence type="ECO:0000313" key="2">
    <source>
        <dbReference type="Proteomes" id="UP001228059"/>
    </source>
</evidence>
<sequence>MEFADGSQLTWADMKPAFVALNTATRLNLIVIVAACFGGSIGGSARVEERAPFWAFLAPKREIGAGILEDGLSVFYQTLLRTRSSEQAMAALRATEVGKEFWQISAHTIFQMIVKGYEENHLTDDAVQQQAARLRTMAAQHGAIWSQAQVEAKIRDPAIFEGFRQTFFMIDIFPEHAERFAN</sequence>
<name>A0AAJ6KJW5_9XANT</name>
<dbReference type="AlphaFoldDB" id="A0AAJ6KJW5"/>
<dbReference type="Proteomes" id="UP001228059">
    <property type="component" value="Chromosome"/>
</dbReference>
<dbReference type="EMBL" id="CP127225">
    <property type="protein sequence ID" value="WIX05327.1"/>
    <property type="molecule type" value="Genomic_DNA"/>
</dbReference>